<dbReference type="AlphaFoldDB" id="A0A0C9XGN6"/>
<reference evidence="2" key="2">
    <citation type="submission" date="2015-01" db="EMBL/GenBank/DDBJ databases">
        <title>Evolutionary Origins and Diversification of the Mycorrhizal Mutualists.</title>
        <authorList>
            <consortium name="DOE Joint Genome Institute"/>
            <consortium name="Mycorrhizal Genomics Consortium"/>
            <person name="Kohler A."/>
            <person name="Kuo A."/>
            <person name="Nagy L.G."/>
            <person name="Floudas D."/>
            <person name="Copeland A."/>
            <person name="Barry K.W."/>
            <person name="Cichocki N."/>
            <person name="Veneault-Fourrey C."/>
            <person name="LaButti K."/>
            <person name="Lindquist E.A."/>
            <person name="Lipzen A."/>
            <person name="Lundell T."/>
            <person name="Morin E."/>
            <person name="Murat C."/>
            <person name="Riley R."/>
            <person name="Ohm R."/>
            <person name="Sun H."/>
            <person name="Tunlid A."/>
            <person name="Henrissat B."/>
            <person name="Grigoriev I.V."/>
            <person name="Hibbett D.S."/>
            <person name="Martin F."/>
        </authorList>
    </citation>
    <scope>NUCLEOTIDE SEQUENCE [LARGE SCALE GENOMIC DNA]</scope>
    <source>
        <strain evidence="2">LaAM-08-1</strain>
    </source>
</reference>
<protein>
    <submittedName>
        <fullName evidence="1">Uncharacterized protein</fullName>
    </submittedName>
</protein>
<dbReference type="Proteomes" id="UP000054477">
    <property type="component" value="Unassembled WGS sequence"/>
</dbReference>
<name>A0A0C9XGN6_9AGAR</name>
<dbReference type="EMBL" id="KN838761">
    <property type="protein sequence ID" value="KIJ95292.1"/>
    <property type="molecule type" value="Genomic_DNA"/>
</dbReference>
<gene>
    <name evidence="1" type="ORF">K443DRAFT_331309</name>
</gene>
<organism evidence="1 2">
    <name type="scientific">Laccaria amethystina LaAM-08-1</name>
    <dbReference type="NCBI Taxonomy" id="1095629"/>
    <lineage>
        <taxon>Eukaryota</taxon>
        <taxon>Fungi</taxon>
        <taxon>Dikarya</taxon>
        <taxon>Basidiomycota</taxon>
        <taxon>Agaricomycotina</taxon>
        <taxon>Agaricomycetes</taxon>
        <taxon>Agaricomycetidae</taxon>
        <taxon>Agaricales</taxon>
        <taxon>Agaricineae</taxon>
        <taxon>Hydnangiaceae</taxon>
        <taxon>Laccaria</taxon>
    </lineage>
</organism>
<proteinExistence type="predicted"/>
<evidence type="ECO:0000313" key="2">
    <source>
        <dbReference type="Proteomes" id="UP000054477"/>
    </source>
</evidence>
<evidence type="ECO:0000313" key="1">
    <source>
        <dbReference type="EMBL" id="KIJ95292.1"/>
    </source>
</evidence>
<keyword evidence="2" id="KW-1185">Reference proteome</keyword>
<dbReference type="HOGENOM" id="CLU_2961144_0_0_1"/>
<reference evidence="1 2" key="1">
    <citation type="submission" date="2014-04" db="EMBL/GenBank/DDBJ databases">
        <authorList>
            <consortium name="DOE Joint Genome Institute"/>
            <person name="Kuo A."/>
            <person name="Kohler A."/>
            <person name="Nagy L.G."/>
            <person name="Floudas D."/>
            <person name="Copeland A."/>
            <person name="Barry K.W."/>
            <person name="Cichocki N."/>
            <person name="Veneault-Fourrey C."/>
            <person name="LaButti K."/>
            <person name="Lindquist E.A."/>
            <person name="Lipzen A."/>
            <person name="Lundell T."/>
            <person name="Morin E."/>
            <person name="Murat C."/>
            <person name="Sun H."/>
            <person name="Tunlid A."/>
            <person name="Henrissat B."/>
            <person name="Grigoriev I.V."/>
            <person name="Hibbett D.S."/>
            <person name="Martin F."/>
            <person name="Nordberg H.P."/>
            <person name="Cantor M.N."/>
            <person name="Hua S.X."/>
        </authorList>
    </citation>
    <scope>NUCLEOTIDE SEQUENCE [LARGE SCALE GENOMIC DNA]</scope>
    <source>
        <strain evidence="1 2">LaAM-08-1</strain>
    </source>
</reference>
<sequence>MRANLAPDARFLDHDLTGRGCLGGMLSSLYPDVLFFDGRRGTVPGPHYLRSYQFKVMRL</sequence>
<accession>A0A0C9XGN6</accession>